<dbReference type="AlphaFoldDB" id="A0A9D1FIW4"/>
<keyword evidence="2 3" id="KW-0802">TPR repeat</keyword>
<dbReference type="Proteomes" id="UP000886865">
    <property type="component" value="Unassembled WGS sequence"/>
</dbReference>
<gene>
    <name evidence="4" type="ORF">IAA86_05900</name>
</gene>
<feature type="repeat" description="TPR" evidence="3">
    <location>
        <begin position="71"/>
        <end position="104"/>
    </location>
</feature>
<sequence>MKNELSRIEYIRELIKDCRYDEALDALELAQEKEPDNWELFYEFARLQFELGDYASAVANYEQLVEHHKSAIVYYNLGEAYECNNQLDKAIGAYLKAIVANEKFPFAYKKLGMLFMARNDMESAKEYFNDYLKLDIAKDEKESVEKVLKRIEK</sequence>
<dbReference type="PROSITE" id="PS50005">
    <property type="entry name" value="TPR"/>
    <property type="match status" value="2"/>
</dbReference>
<organism evidence="4 5">
    <name type="scientific">Candidatus Galligastranaerophilus intestinavium</name>
    <dbReference type="NCBI Taxonomy" id="2840836"/>
    <lineage>
        <taxon>Bacteria</taxon>
        <taxon>Candidatus Galligastranaerophilus</taxon>
    </lineage>
</organism>
<evidence type="ECO:0000256" key="3">
    <source>
        <dbReference type="PROSITE-ProRule" id="PRU00339"/>
    </source>
</evidence>
<evidence type="ECO:0000313" key="5">
    <source>
        <dbReference type="Proteomes" id="UP000886865"/>
    </source>
</evidence>
<dbReference type="InterPro" id="IPR011990">
    <property type="entry name" value="TPR-like_helical_dom_sf"/>
</dbReference>
<dbReference type="PANTHER" id="PTHR44858:SF1">
    <property type="entry name" value="UDP-N-ACETYLGLUCOSAMINE--PEPTIDE N-ACETYLGLUCOSAMINYLTRANSFERASE SPINDLY-RELATED"/>
    <property type="match status" value="1"/>
</dbReference>
<dbReference type="Gene3D" id="1.25.40.10">
    <property type="entry name" value="Tetratricopeptide repeat domain"/>
    <property type="match status" value="2"/>
</dbReference>
<reference evidence="4" key="2">
    <citation type="journal article" date="2021" name="PeerJ">
        <title>Extensive microbial diversity within the chicken gut microbiome revealed by metagenomics and culture.</title>
        <authorList>
            <person name="Gilroy R."/>
            <person name="Ravi A."/>
            <person name="Getino M."/>
            <person name="Pursley I."/>
            <person name="Horton D.L."/>
            <person name="Alikhan N.F."/>
            <person name="Baker D."/>
            <person name="Gharbi K."/>
            <person name="Hall N."/>
            <person name="Watson M."/>
            <person name="Adriaenssens E.M."/>
            <person name="Foster-Nyarko E."/>
            <person name="Jarju S."/>
            <person name="Secka A."/>
            <person name="Antonio M."/>
            <person name="Oren A."/>
            <person name="Chaudhuri R.R."/>
            <person name="La Ragione R."/>
            <person name="Hildebrand F."/>
            <person name="Pallen M.J."/>
        </authorList>
    </citation>
    <scope>NUCLEOTIDE SEQUENCE</scope>
    <source>
        <strain evidence="4">CHK152-2871</strain>
    </source>
</reference>
<dbReference type="InterPro" id="IPR019734">
    <property type="entry name" value="TPR_rpt"/>
</dbReference>
<keyword evidence="1" id="KW-0677">Repeat</keyword>
<dbReference type="PANTHER" id="PTHR44858">
    <property type="entry name" value="TETRATRICOPEPTIDE REPEAT PROTEIN 6"/>
    <property type="match status" value="1"/>
</dbReference>
<dbReference type="EMBL" id="DVJQ01000049">
    <property type="protein sequence ID" value="HIS74533.1"/>
    <property type="molecule type" value="Genomic_DNA"/>
</dbReference>
<proteinExistence type="predicted"/>
<accession>A0A9D1FIW4</accession>
<name>A0A9D1FIW4_9BACT</name>
<feature type="repeat" description="TPR" evidence="3">
    <location>
        <begin position="105"/>
        <end position="138"/>
    </location>
</feature>
<comment type="caution">
    <text evidence="4">The sequence shown here is derived from an EMBL/GenBank/DDBJ whole genome shotgun (WGS) entry which is preliminary data.</text>
</comment>
<dbReference type="InterPro" id="IPR050498">
    <property type="entry name" value="Ycf3"/>
</dbReference>
<dbReference type="Pfam" id="PF13432">
    <property type="entry name" value="TPR_16"/>
    <property type="match status" value="1"/>
</dbReference>
<evidence type="ECO:0000313" key="4">
    <source>
        <dbReference type="EMBL" id="HIS74533.1"/>
    </source>
</evidence>
<reference evidence="4" key="1">
    <citation type="submission" date="2020-10" db="EMBL/GenBank/DDBJ databases">
        <authorList>
            <person name="Gilroy R."/>
        </authorList>
    </citation>
    <scope>NUCLEOTIDE SEQUENCE</scope>
    <source>
        <strain evidence="4">CHK152-2871</strain>
    </source>
</reference>
<dbReference type="SUPFAM" id="SSF48452">
    <property type="entry name" value="TPR-like"/>
    <property type="match status" value="1"/>
</dbReference>
<protein>
    <submittedName>
        <fullName evidence="4">Tetratricopeptide repeat protein</fullName>
    </submittedName>
</protein>
<evidence type="ECO:0000256" key="2">
    <source>
        <dbReference type="ARBA" id="ARBA00022803"/>
    </source>
</evidence>
<evidence type="ECO:0000256" key="1">
    <source>
        <dbReference type="ARBA" id="ARBA00022737"/>
    </source>
</evidence>
<dbReference type="SMART" id="SM00028">
    <property type="entry name" value="TPR"/>
    <property type="match status" value="4"/>
</dbReference>
<dbReference type="Pfam" id="PF13181">
    <property type="entry name" value="TPR_8"/>
    <property type="match status" value="1"/>
</dbReference>